<comment type="subcellular location">
    <subcellularLocation>
        <location evidence="2">Cytoplasmic vesicle</location>
        <location evidence="2">Clathrin-coated vesicle membrane</location>
    </subcellularLocation>
</comment>
<feature type="domain" description="SUZ" evidence="9">
    <location>
        <begin position="58"/>
        <end position="96"/>
    </location>
</feature>
<gene>
    <name evidence="11" type="ORF">WMY93_012418</name>
</gene>
<dbReference type="GO" id="GO:0006897">
    <property type="term" value="P:endocytosis"/>
    <property type="evidence" value="ECO:0007669"/>
    <property type="project" value="UniProtKB-KW"/>
</dbReference>
<dbReference type="CDD" id="cd13228">
    <property type="entry name" value="PHear_NECAP"/>
    <property type="match status" value="1"/>
</dbReference>
<reference evidence="12" key="1">
    <citation type="submission" date="2024-04" db="EMBL/GenBank/DDBJ databases">
        <title>Salinicola lusitanus LLJ914,a marine bacterium isolated from the Okinawa Trough.</title>
        <authorList>
            <person name="Li J."/>
        </authorList>
    </citation>
    <scope>NUCLEOTIDE SEQUENCE [LARGE SCALE GENOMIC DNA]</scope>
</reference>
<dbReference type="InterPro" id="IPR012466">
    <property type="entry name" value="NECAP_PHear"/>
</dbReference>
<sequence length="411" mass="44428">MDDEDVADSWEEAADSGEIERRLEAKLKINQEAKKASSRNSTVRTAIVIQDDTLPAAPPPQIRILKRPTNNGTQTKTLAQREAEYAEARRRILGSASSEDAPQDDSCQDRPARLNVQQQSESSRPNNHIIRQPTGPDDYEASVMLCGASYPDEALSAGNNQSVSLSCRREVHVYRIPPRASNRGYRAADWKLDEPAWSGRMKITAKGKVAFIKLEDKNTGELFAQAPVDQYPGVAVEAVTDSSRYFVVRIDDGNGRHAFIGVGFADRGDSFDFNVALQDHFKWVKQEGELAKLEASQSNAPKLDLGFKEGQTIKISIGNIKKKDAGAAKPRPVSGGLLPPPPGAKLGGGIIPPPVGQHTSPFVQTNSAPLLDLGSPVSSAPQASSDLWGDFTSAGSNSSKDPVKSGWVQFS</sequence>
<dbReference type="AlphaFoldDB" id="A0AAW0PE80"/>
<feature type="compositionally biased region" description="Polar residues" evidence="7">
    <location>
        <begin position="376"/>
        <end position="385"/>
    </location>
</feature>
<comment type="similarity">
    <text evidence="3">Belongs to the NECAP family.</text>
</comment>
<feature type="region of interest" description="Disordered" evidence="7">
    <location>
        <begin position="324"/>
        <end position="411"/>
    </location>
</feature>
<evidence type="ECO:0000256" key="7">
    <source>
        <dbReference type="SAM" id="MobiDB-lite"/>
    </source>
</evidence>
<evidence type="ECO:0000313" key="11">
    <source>
        <dbReference type="EMBL" id="KAK7916657.1"/>
    </source>
</evidence>
<keyword evidence="12" id="KW-1185">Reference proteome</keyword>
<feature type="compositionally biased region" description="Polar residues" evidence="7">
    <location>
        <begin position="357"/>
        <end position="368"/>
    </location>
</feature>
<dbReference type="InterPro" id="IPR024771">
    <property type="entry name" value="SUZ"/>
</dbReference>
<evidence type="ECO:0000259" key="9">
    <source>
        <dbReference type="Pfam" id="PF12752"/>
    </source>
</evidence>
<evidence type="ECO:0000256" key="4">
    <source>
        <dbReference type="ARBA" id="ARBA00022448"/>
    </source>
</evidence>
<proteinExistence type="inferred from homology"/>
<keyword evidence="6" id="KW-0653">Protein transport</keyword>
<dbReference type="InterPro" id="IPR024642">
    <property type="entry name" value="SUZ-C"/>
</dbReference>
<evidence type="ECO:0000259" key="8">
    <source>
        <dbReference type="Pfam" id="PF07933"/>
    </source>
</evidence>
<keyword evidence="5" id="KW-0254">Endocytosis</keyword>
<dbReference type="EMBL" id="JBBPFD010000008">
    <property type="protein sequence ID" value="KAK7916657.1"/>
    <property type="molecule type" value="Genomic_DNA"/>
</dbReference>
<dbReference type="Pfam" id="PF12901">
    <property type="entry name" value="SUZ-C"/>
    <property type="match status" value="1"/>
</dbReference>
<evidence type="ECO:0000256" key="6">
    <source>
        <dbReference type="ARBA" id="ARBA00022927"/>
    </source>
</evidence>
<dbReference type="Proteomes" id="UP001460270">
    <property type="component" value="Unassembled WGS sequence"/>
</dbReference>
<evidence type="ECO:0000256" key="1">
    <source>
        <dbReference type="ARBA" id="ARBA00002550"/>
    </source>
</evidence>
<dbReference type="InterPro" id="IPR011993">
    <property type="entry name" value="PH-like_dom_sf"/>
</dbReference>
<name>A0AAW0PE80_9GOBI</name>
<dbReference type="GO" id="GO:0015031">
    <property type="term" value="P:protein transport"/>
    <property type="evidence" value="ECO:0007669"/>
    <property type="project" value="UniProtKB-KW"/>
</dbReference>
<dbReference type="Pfam" id="PF12752">
    <property type="entry name" value="SUZ"/>
    <property type="match status" value="1"/>
</dbReference>
<dbReference type="GO" id="GO:0030125">
    <property type="term" value="C:clathrin vesicle coat"/>
    <property type="evidence" value="ECO:0007669"/>
    <property type="project" value="TreeGrafter"/>
</dbReference>
<evidence type="ECO:0000256" key="5">
    <source>
        <dbReference type="ARBA" id="ARBA00022583"/>
    </source>
</evidence>
<accession>A0AAW0PE80</accession>
<feature type="domain" description="SUZ-C" evidence="10">
    <location>
        <begin position="122"/>
        <end position="137"/>
    </location>
</feature>
<evidence type="ECO:0008006" key="13">
    <source>
        <dbReference type="Google" id="ProtNLM"/>
    </source>
</evidence>
<evidence type="ECO:0000259" key="10">
    <source>
        <dbReference type="Pfam" id="PF12901"/>
    </source>
</evidence>
<feature type="region of interest" description="Disordered" evidence="7">
    <location>
        <begin position="51"/>
        <end position="75"/>
    </location>
</feature>
<protein>
    <recommendedName>
        <fullName evidence="13">NECAP PHear domain-containing protein</fullName>
    </recommendedName>
</protein>
<organism evidence="11 12">
    <name type="scientific">Mugilogobius chulae</name>
    <name type="common">yellowstripe goby</name>
    <dbReference type="NCBI Taxonomy" id="88201"/>
    <lineage>
        <taxon>Eukaryota</taxon>
        <taxon>Metazoa</taxon>
        <taxon>Chordata</taxon>
        <taxon>Craniata</taxon>
        <taxon>Vertebrata</taxon>
        <taxon>Euteleostomi</taxon>
        <taxon>Actinopterygii</taxon>
        <taxon>Neopterygii</taxon>
        <taxon>Teleostei</taxon>
        <taxon>Neoteleostei</taxon>
        <taxon>Acanthomorphata</taxon>
        <taxon>Gobiaria</taxon>
        <taxon>Gobiiformes</taxon>
        <taxon>Gobioidei</taxon>
        <taxon>Gobiidae</taxon>
        <taxon>Gobionellinae</taxon>
        <taxon>Mugilogobius</taxon>
    </lineage>
</organism>
<dbReference type="Gene3D" id="2.30.29.30">
    <property type="entry name" value="Pleckstrin-homology domain (PH domain)/Phosphotyrosine-binding domain (PTB)"/>
    <property type="match status" value="1"/>
</dbReference>
<evidence type="ECO:0000256" key="2">
    <source>
        <dbReference type="ARBA" id="ARBA00004640"/>
    </source>
</evidence>
<dbReference type="PANTHER" id="PTHR12847:SF16">
    <property type="entry name" value="ADAPTIN EAR-BINDING COAT-ASSOCIATED PROTEIN 2"/>
    <property type="match status" value="1"/>
</dbReference>
<dbReference type="SUPFAM" id="SSF50729">
    <property type="entry name" value="PH domain-like"/>
    <property type="match status" value="1"/>
</dbReference>
<comment type="function">
    <text evidence="1">Involved in endocytosis.</text>
</comment>
<dbReference type="Pfam" id="PF07933">
    <property type="entry name" value="DUF1681"/>
    <property type="match status" value="1"/>
</dbReference>
<evidence type="ECO:0000256" key="3">
    <source>
        <dbReference type="ARBA" id="ARBA00007736"/>
    </source>
</evidence>
<keyword evidence="4" id="KW-0813">Transport</keyword>
<evidence type="ECO:0000313" key="12">
    <source>
        <dbReference type="Proteomes" id="UP001460270"/>
    </source>
</evidence>
<comment type="caution">
    <text evidence="11">The sequence shown here is derived from an EMBL/GenBank/DDBJ whole genome shotgun (WGS) entry which is preliminary data.</text>
</comment>
<feature type="region of interest" description="Disordered" evidence="7">
    <location>
        <begin position="93"/>
        <end position="136"/>
    </location>
</feature>
<dbReference type="PANTHER" id="PTHR12847">
    <property type="entry name" value="ATP-BINDING CASSETTE ABC TRANSPORTER-RELATED"/>
    <property type="match status" value="1"/>
</dbReference>
<dbReference type="FunFam" id="2.30.29.30:FF:000064">
    <property type="entry name" value="Adaptin ear-binding coat-associated protein 1"/>
    <property type="match status" value="1"/>
</dbReference>
<feature type="compositionally biased region" description="Polar residues" evidence="7">
    <location>
        <begin position="115"/>
        <end position="126"/>
    </location>
</feature>
<feature type="domain" description="NECAP PHear" evidence="8">
    <location>
        <begin position="165"/>
        <end position="318"/>
    </location>
</feature>